<evidence type="ECO:0000256" key="19">
    <source>
        <dbReference type="ARBA" id="ARBA00036634"/>
    </source>
</evidence>
<dbReference type="CDD" id="cd19011">
    <property type="entry name" value="LGIC_ECD_5-HT3A"/>
    <property type="match status" value="1"/>
</dbReference>
<dbReference type="SUPFAM" id="SSF63712">
    <property type="entry name" value="Nicotinic receptor ligand binding domain-like"/>
    <property type="match status" value="2"/>
</dbReference>
<evidence type="ECO:0000256" key="14">
    <source>
        <dbReference type="ARBA" id="ARBA00023303"/>
    </source>
</evidence>
<dbReference type="PROSITE" id="PS00236">
    <property type="entry name" value="NEUROTR_ION_CHANNEL"/>
    <property type="match status" value="2"/>
</dbReference>
<dbReference type="GO" id="GO:0045211">
    <property type="term" value="C:postsynaptic membrane"/>
    <property type="evidence" value="ECO:0007669"/>
    <property type="project" value="UniProtKB-SubCell"/>
</dbReference>
<dbReference type="SUPFAM" id="SSF90112">
    <property type="entry name" value="Neurotransmitter-gated ion-channel transmembrane pore"/>
    <property type="match status" value="2"/>
</dbReference>
<dbReference type="InterPro" id="IPR006201">
    <property type="entry name" value="Neur_channel"/>
</dbReference>
<evidence type="ECO:0000256" key="8">
    <source>
        <dbReference type="ARBA" id="ARBA00023136"/>
    </source>
</evidence>
<dbReference type="PRINTS" id="PR01709">
    <property type="entry name" value="5HT3ARECEPTR"/>
</dbReference>
<comment type="catalytic activity">
    <reaction evidence="17">
        <text>K(+)(in) = K(+)(out)</text>
        <dbReference type="Rhea" id="RHEA:29463"/>
        <dbReference type="ChEBI" id="CHEBI:29103"/>
    </reaction>
</comment>
<keyword evidence="11" id="KW-0325">Glycoprotein</keyword>
<dbReference type="GO" id="GO:0005230">
    <property type="term" value="F:extracellular ligand-gated monoatomic ion channel activity"/>
    <property type="evidence" value="ECO:0007669"/>
    <property type="project" value="InterPro"/>
</dbReference>
<keyword evidence="1 27" id="KW-0813">Transport</keyword>
<keyword evidence="9" id="KW-1015">Disulfide bond</keyword>
<dbReference type="InterPro" id="IPR006202">
    <property type="entry name" value="Neur_chan_lig-bd"/>
</dbReference>
<dbReference type="InterPro" id="IPR008132">
    <property type="entry name" value="5HT3_rcpt"/>
</dbReference>
<feature type="transmembrane region" description="Helical" evidence="27">
    <location>
        <begin position="221"/>
        <end position="246"/>
    </location>
</feature>
<dbReference type="InterPro" id="IPR036734">
    <property type="entry name" value="Neur_chan_lig-bd_sf"/>
</dbReference>
<feature type="transmembrane region" description="Helical" evidence="27">
    <location>
        <begin position="281"/>
        <end position="303"/>
    </location>
</feature>
<keyword evidence="12" id="KW-0628">Postsynaptic cell membrane</keyword>
<gene>
    <name evidence="30" type="ORF">AKAME5_000078300</name>
</gene>
<evidence type="ECO:0000256" key="24">
    <source>
        <dbReference type="ARBA" id="ARBA00078864"/>
    </source>
</evidence>
<evidence type="ECO:0000256" key="10">
    <source>
        <dbReference type="ARBA" id="ARBA00023170"/>
    </source>
</evidence>
<comment type="function">
    <text evidence="20">Forms serotonin (5-hydroxytryptamine/5-HT3)-activated cation-selective channel complexes, which when activated cause fast, depolarizing responses in neurons.</text>
</comment>
<dbReference type="FunFam" id="2.70.170.10:FF:000017">
    <property type="entry name" value="5-hydroxytryptamine receptor 3A"/>
    <property type="match status" value="2"/>
</dbReference>
<comment type="catalytic activity">
    <reaction evidence="16">
        <text>Mg(2+)(in) = Mg(2+)(out)</text>
        <dbReference type="Rhea" id="RHEA:29827"/>
        <dbReference type="ChEBI" id="CHEBI:18420"/>
    </reaction>
</comment>
<dbReference type="Pfam" id="PF02931">
    <property type="entry name" value="Neur_chan_LBD"/>
    <property type="match status" value="2"/>
</dbReference>
<comment type="catalytic activity">
    <reaction evidence="19">
        <text>Ca(2+)(in) = Ca(2+)(out)</text>
        <dbReference type="Rhea" id="RHEA:29671"/>
        <dbReference type="ChEBI" id="CHEBI:29108"/>
    </reaction>
</comment>
<evidence type="ECO:0000256" key="21">
    <source>
        <dbReference type="ARBA" id="ARBA00061202"/>
    </source>
</evidence>
<dbReference type="InterPro" id="IPR036719">
    <property type="entry name" value="Neuro-gated_channel_TM_sf"/>
</dbReference>
<evidence type="ECO:0000259" key="29">
    <source>
        <dbReference type="Pfam" id="PF02932"/>
    </source>
</evidence>
<feature type="transmembrane region" description="Helical" evidence="27">
    <location>
        <begin position="707"/>
        <end position="729"/>
    </location>
</feature>
<evidence type="ECO:0000256" key="16">
    <source>
        <dbReference type="ARBA" id="ARBA00034269"/>
    </source>
</evidence>
<comment type="similarity">
    <text evidence="21">Belongs to the ligand-gated ion channel (TC 1.A.9) family. 5-hydroxytryptamine receptor (TC 1.A.9.2) subfamily. HTR3A sub-subfamily.</text>
</comment>
<feature type="transmembrane region" description="Helical" evidence="27">
    <location>
        <begin position="680"/>
        <end position="701"/>
    </location>
</feature>
<dbReference type="NCBIfam" id="TIGR00860">
    <property type="entry name" value="LIC"/>
    <property type="match status" value="2"/>
</dbReference>
<protein>
    <recommendedName>
        <fullName evidence="23">5-hydroxytryptamine receptor 3A</fullName>
    </recommendedName>
    <alternativeName>
        <fullName evidence="25">5-hydroxytryptamine receptor 3</fullName>
    </alternativeName>
    <alternativeName>
        <fullName evidence="24">Serotonin receptor 3A</fullName>
    </alternativeName>
    <alternativeName>
        <fullName evidence="26">Serotonin-gated ion channel receptor</fullName>
    </alternativeName>
</protein>
<feature type="transmembrane region" description="Helical" evidence="27">
    <location>
        <begin position="645"/>
        <end position="668"/>
    </location>
</feature>
<feature type="domain" description="Neurotransmitter-gated ion-channel ligand-binding" evidence="28">
    <location>
        <begin position="14"/>
        <end position="220"/>
    </location>
</feature>
<dbReference type="InterPro" id="IPR049944">
    <property type="entry name" value="LGIC_TM_5-HT3"/>
</dbReference>
<comment type="caution">
    <text evidence="27">Lacks conserved residue(s) required for the propagation of feature annotation.</text>
</comment>
<keyword evidence="3 27" id="KW-0812">Transmembrane</keyword>
<evidence type="ECO:0000256" key="25">
    <source>
        <dbReference type="ARBA" id="ARBA00080492"/>
    </source>
</evidence>
<keyword evidence="10 30" id="KW-0675">Receptor</keyword>
<dbReference type="Proteomes" id="UP001279410">
    <property type="component" value="Unassembled WGS sequence"/>
</dbReference>
<evidence type="ECO:0000256" key="3">
    <source>
        <dbReference type="ARBA" id="ARBA00022692"/>
    </source>
</evidence>
<proteinExistence type="inferred from homology"/>
<dbReference type="PRINTS" id="PR00252">
    <property type="entry name" value="NRIONCHANNEL"/>
</dbReference>
<keyword evidence="7 27" id="KW-0406">Ion transport</keyword>
<keyword evidence="4" id="KW-0732">Signal</keyword>
<evidence type="ECO:0000256" key="6">
    <source>
        <dbReference type="ARBA" id="ARBA00023018"/>
    </source>
</evidence>
<evidence type="ECO:0000256" key="11">
    <source>
        <dbReference type="ARBA" id="ARBA00023180"/>
    </source>
</evidence>
<dbReference type="CDD" id="cd19063">
    <property type="entry name" value="LGIC_TM_5-HT3"/>
    <property type="match status" value="2"/>
</dbReference>
<evidence type="ECO:0000259" key="28">
    <source>
        <dbReference type="Pfam" id="PF02931"/>
    </source>
</evidence>
<dbReference type="EMBL" id="BRZM01000002">
    <property type="protein sequence ID" value="GLD46424.1"/>
    <property type="molecule type" value="Genomic_DNA"/>
</dbReference>
<evidence type="ECO:0000256" key="9">
    <source>
        <dbReference type="ARBA" id="ARBA00023157"/>
    </source>
</evidence>
<evidence type="ECO:0000256" key="12">
    <source>
        <dbReference type="ARBA" id="ARBA00023257"/>
    </source>
</evidence>
<evidence type="ECO:0000313" key="31">
    <source>
        <dbReference type="Proteomes" id="UP001279410"/>
    </source>
</evidence>
<dbReference type="PRINTS" id="PR01708">
    <property type="entry name" value="5HT3RECEPTOR"/>
</dbReference>
<dbReference type="InterPro" id="IPR038050">
    <property type="entry name" value="Neuro_actylchol_rec"/>
</dbReference>
<evidence type="ECO:0000256" key="7">
    <source>
        <dbReference type="ARBA" id="ARBA00023065"/>
    </source>
</evidence>
<comment type="subunit">
    <text evidence="22">Forms homopentameric as well as heteropentameric serotonin-activated cation-selective channel complexes with HTR3B or HTR3C or HTR3D or HTR3E. The homomeric complex is functional but exhibits low conductance with modified voltage dependence, and decreased agonist and antagonist affinity. Heteropentameric complexes display properties which resemble that of neuronal serotonin-activated channels in vivo. Interacts with RIC3.</text>
</comment>
<comment type="subcellular location">
    <subcellularLocation>
        <location evidence="15">Postsynaptic cell membrane</location>
        <topology evidence="15">Multi-pass membrane protein</topology>
    </subcellularLocation>
</comment>
<evidence type="ECO:0000256" key="26">
    <source>
        <dbReference type="ARBA" id="ARBA00083210"/>
    </source>
</evidence>
<keyword evidence="5 27" id="KW-1133">Transmembrane helix</keyword>
<comment type="catalytic activity">
    <reaction evidence="18">
        <text>Na(+)(in) = Na(+)(out)</text>
        <dbReference type="Rhea" id="RHEA:34963"/>
        <dbReference type="ChEBI" id="CHEBI:29101"/>
    </reaction>
</comment>
<organism evidence="30 31">
    <name type="scientific">Lates japonicus</name>
    <name type="common">Japanese lates</name>
    <dbReference type="NCBI Taxonomy" id="270547"/>
    <lineage>
        <taxon>Eukaryota</taxon>
        <taxon>Metazoa</taxon>
        <taxon>Chordata</taxon>
        <taxon>Craniata</taxon>
        <taxon>Vertebrata</taxon>
        <taxon>Euteleostomi</taxon>
        <taxon>Actinopterygii</taxon>
        <taxon>Neopterygii</taxon>
        <taxon>Teleostei</taxon>
        <taxon>Neoteleostei</taxon>
        <taxon>Acanthomorphata</taxon>
        <taxon>Carangaria</taxon>
        <taxon>Carangaria incertae sedis</taxon>
        <taxon>Centropomidae</taxon>
        <taxon>Lates</taxon>
    </lineage>
</organism>
<keyword evidence="2" id="KW-1003">Cell membrane</keyword>
<keyword evidence="31" id="KW-1185">Reference proteome</keyword>
<name>A0AAD3QUQ2_LATJO</name>
<evidence type="ECO:0000313" key="30">
    <source>
        <dbReference type="EMBL" id="GLD46424.1"/>
    </source>
</evidence>
<dbReference type="InterPro" id="IPR006029">
    <property type="entry name" value="Neurotrans-gated_channel_TM"/>
</dbReference>
<evidence type="ECO:0000256" key="22">
    <source>
        <dbReference type="ARBA" id="ARBA00061864"/>
    </source>
</evidence>
<dbReference type="InterPro" id="IPR008133">
    <property type="entry name" value="5HT3_rcpt_A"/>
</dbReference>
<evidence type="ECO:0000256" key="20">
    <source>
        <dbReference type="ARBA" id="ARBA00037540"/>
    </source>
</evidence>
<evidence type="ECO:0000256" key="2">
    <source>
        <dbReference type="ARBA" id="ARBA00022475"/>
    </source>
</evidence>
<evidence type="ECO:0000256" key="15">
    <source>
        <dbReference type="ARBA" id="ARBA00034104"/>
    </source>
</evidence>
<dbReference type="AlphaFoldDB" id="A0AAD3QUQ2"/>
<evidence type="ECO:0000256" key="13">
    <source>
        <dbReference type="ARBA" id="ARBA00023286"/>
    </source>
</evidence>
<sequence length="889" mass="101824">MLLFSEKPRRSALNQLTRTLLRKYDCGVRPVYNWTSATTVSVDLILQSVLDVDGKTQSITISIWYRQIWTDEFLVWDPEEFDGINEISLSSDAIWIPDVIVSEFVDGGKSPPIPYVYVNSSGSVKNYRPMQVVLACSLEMYAFPFDKQNCSLTFRSWLHSVKEIDLALWRSAEAIANDKREFMNDGEWELLSIPSRYWQIHQDNTDYAHIQFNVLIRRRPLLYVVGLLIPSIFLMLVDVISFYLPLNSGVRIAFKISILLGYTVFRVNMTDELPATAVRTPLIGVFFVVCMALLMLSLIKSILVVKLLHHSEKEVRQMSVSACLLDKYGSAGHGFNESALTSIKTLNHINLSGDYELEPSLEGDLLSLNEIQDAPSGLEWLLQELVSLRLALSQEDNESSAQADWLALCSKLDCFLFRLYLLKLGTSTGRFANATLVRLSEFLSAGYKKGVRPVKDWRTSTIVAIDLMVYSILNVDEKNQVLTTYVWYRQSWTDEFLVWNPEDFDEVKQVSIPTANVWVPDILINEFVDVGKSPDIPYVYVTHDGLVRNYKPIQVVTACTLNIYNFPFDVQKCSLTFQSWLHTIDDINITLMRRPEELREDKSVFMNQGEWELLHILSNYKIFSVDNDDYYAEMKFHVVIRRRPLFYTVNLLLPSIFLMVMDIVGFYLPPDSGERVSFKITLLLGYSVFLIIVSDTLPATAIGTPLIGVYFVVCMALLVISLTETVLIVRLVHKQDLQPPVPHWVKYLVLERAPVLFCIHKKHRLCSRLSSQASDLEHYKDNNYGTARCTLHHTCEIGRRLSQHDREGGLLGLGLPPSRDPTPPVMDNILHEVTAIRHFLEKRDRCREVAKEWLQVGYVLDVLLFRVYLVAMVAYSITLGTLWSVWQVA</sequence>
<dbReference type="PANTHER" id="PTHR18945">
    <property type="entry name" value="NEUROTRANSMITTER GATED ION CHANNEL"/>
    <property type="match status" value="1"/>
</dbReference>
<evidence type="ECO:0000256" key="1">
    <source>
        <dbReference type="ARBA" id="ARBA00022448"/>
    </source>
</evidence>
<evidence type="ECO:0000256" key="17">
    <source>
        <dbReference type="ARBA" id="ARBA00034430"/>
    </source>
</evidence>
<keyword evidence="6" id="KW-0770">Synapse</keyword>
<accession>A0AAD3QUQ2</accession>
<evidence type="ECO:0000256" key="18">
    <source>
        <dbReference type="ARBA" id="ARBA00036239"/>
    </source>
</evidence>
<dbReference type="GO" id="GO:0004888">
    <property type="term" value="F:transmembrane signaling receptor activity"/>
    <property type="evidence" value="ECO:0007669"/>
    <property type="project" value="InterPro"/>
</dbReference>
<dbReference type="Gene3D" id="2.70.170.10">
    <property type="entry name" value="Neurotransmitter-gated ion-channel ligand-binding domain"/>
    <property type="match status" value="2"/>
</dbReference>
<feature type="transmembrane region" description="Helical" evidence="27">
    <location>
        <begin position="863"/>
        <end position="886"/>
    </location>
</feature>
<evidence type="ECO:0000256" key="4">
    <source>
        <dbReference type="ARBA" id="ARBA00022729"/>
    </source>
</evidence>
<dbReference type="Pfam" id="PF02932">
    <property type="entry name" value="Neur_chan_memb"/>
    <property type="match status" value="2"/>
</dbReference>
<evidence type="ECO:0000256" key="5">
    <source>
        <dbReference type="ARBA" id="ARBA00022989"/>
    </source>
</evidence>
<evidence type="ECO:0000256" key="27">
    <source>
        <dbReference type="RuleBase" id="RU000687"/>
    </source>
</evidence>
<dbReference type="FunFam" id="1.20.58.390:FF:000020">
    <property type="entry name" value="5-hydroxytryptamine (serotonin) receptor 3A"/>
    <property type="match status" value="1"/>
</dbReference>
<evidence type="ECO:0000256" key="23">
    <source>
        <dbReference type="ARBA" id="ARBA00068982"/>
    </source>
</evidence>
<comment type="caution">
    <text evidence="30">The sequence shown here is derived from an EMBL/GenBank/DDBJ whole genome shotgun (WGS) entry which is preliminary data.</text>
</comment>
<keyword evidence="14 27" id="KW-0407">Ion channel</keyword>
<feature type="domain" description="Neurotransmitter-gated ion-channel transmembrane" evidence="29">
    <location>
        <begin position="227"/>
        <end position="319"/>
    </location>
</feature>
<keyword evidence="13" id="KW-1071">Ligand-gated ion channel</keyword>
<dbReference type="Gene3D" id="1.20.58.390">
    <property type="entry name" value="Neurotransmitter-gated ion-channel transmembrane domain"/>
    <property type="match status" value="2"/>
</dbReference>
<keyword evidence="8 27" id="KW-0472">Membrane</keyword>
<feature type="domain" description="Neurotransmitter-gated ion-channel transmembrane" evidence="29">
    <location>
        <begin position="651"/>
        <end position="878"/>
    </location>
</feature>
<dbReference type="InterPro" id="IPR018000">
    <property type="entry name" value="Neurotransmitter_ion_chnl_CS"/>
</dbReference>
<feature type="domain" description="Neurotransmitter-gated ion-channel ligand-binding" evidence="28">
    <location>
        <begin position="438"/>
        <end position="644"/>
    </location>
</feature>
<reference evidence="30" key="1">
    <citation type="submission" date="2022-08" db="EMBL/GenBank/DDBJ databases">
        <title>Genome sequencing of akame (Lates japonicus).</title>
        <authorList>
            <person name="Hashiguchi Y."/>
            <person name="Takahashi H."/>
        </authorList>
    </citation>
    <scope>NUCLEOTIDE SEQUENCE</scope>
    <source>
        <strain evidence="30">Kochi</strain>
    </source>
</reference>
<feature type="transmembrane region" description="Helical" evidence="27">
    <location>
        <begin position="252"/>
        <end position="269"/>
    </location>
</feature>